<dbReference type="Proteomes" id="UP000699462">
    <property type="component" value="Unassembled WGS sequence"/>
</dbReference>
<comment type="caution">
    <text evidence="1">The sequence shown here is derived from an EMBL/GenBank/DDBJ whole genome shotgun (WGS) entry which is preliminary data.</text>
</comment>
<sequence length="447" mass="48936">MSHGQRQQTGLQPSLVLPAENPNFKLLTTECCRSIDSAPEAELAGDRQMLGNQNDGKTTSPLMIKRKRRQDWCRWPVCEEFRRTGYCHGITGTSLASETHMESSCLSAHIRPSDKIPITPEGEVRICFDSMGLLEGYQHWNACLPNPAQPTPPVFTTQQWQAALNVFLSSWLKMGTTLPVATDQSRLQNVASSVDRMHLLGGPAYVNSLMPGQLPNHGVLSFNTHSMLNSPYHPSVSINQPLHLNTNSPIEPQQIVNSSPGPFVPLNLNNFTNNPLGTPCLSGFDGGWWNLLFGPQAPALNWNGIHSVPFRMPSGLQQVPNCGLRMDSTWVGLPDMLLPTAPYYNQMAMLNKSTFLSNNPELAHLTSSSAGLPFNPTVPALNQQLSSTVPTDPGLMLGTVLSNSSSVLTSLHDHLYTNTNNVNMNTNLSLLPLADQRQTAVTLTLTE</sequence>
<accession>A0A8T0DSB2</accession>
<protein>
    <submittedName>
        <fullName evidence="1">Uncharacterized protein</fullName>
    </submittedName>
</protein>
<proteinExistence type="predicted"/>
<evidence type="ECO:0000313" key="2">
    <source>
        <dbReference type="Proteomes" id="UP000699462"/>
    </source>
</evidence>
<dbReference type="OrthoDB" id="6252503at2759"/>
<dbReference type="AlphaFoldDB" id="A0A8T0DSB2"/>
<dbReference type="EMBL" id="JTDF01001295">
    <property type="protein sequence ID" value="KAF8570216.1"/>
    <property type="molecule type" value="Genomic_DNA"/>
</dbReference>
<reference evidence="1 2" key="1">
    <citation type="submission" date="2019-07" db="EMBL/GenBank/DDBJ databases">
        <title>Annotation for the trematode Paragonimus westermani.</title>
        <authorList>
            <person name="Choi Y.-J."/>
        </authorList>
    </citation>
    <scope>NUCLEOTIDE SEQUENCE [LARGE SCALE GENOMIC DNA]</scope>
    <source>
        <strain evidence="1">180907_Pwestermani</strain>
    </source>
</reference>
<keyword evidence="2" id="KW-1185">Reference proteome</keyword>
<gene>
    <name evidence="1" type="ORF">P879_03859</name>
</gene>
<organism evidence="1 2">
    <name type="scientific">Paragonimus westermani</name>
    <dbReference type="NCBI Taxonomy" id="34504"/>
    <lineage>
        <taxon>Eukaryota</taxon>
        <taxon>Metazoa</taxon>
        <taxon>Spiralia</taxon>
        <taxon>Lophotrochozoa</taxon>
        <taxon>Platyhelminthes</taxon>
        <taxon>Trematoda</taxon>
        <taxon>Digenea</taxon>
        <taxon>Plagiorchiida</taxon>
        <taxon>Troglotremata</taxon>
        <taxon>Troglotrematidae</taxon>
        <taxon>Paragonimus</taxon>
    </lineage>
</organism>
<evidence type="ECO:0000313" key="1">
    <source>
        <dbReference type="EMBL" id="KAF8570216.1"/>
    </source>
</evidence>
<name>A0A8T0DSB2_9TREM</name>